<organism evidence="2 3">
    <name type="scientific">Candidatus Borkfalkia ceftriaxoniphila</name>
    <dbReference type="NCBI Taxonomy" id="2508949"/>
    <lineage>
        <taxon>Bacteria</taxon>
        <taxon>Bacillati</taxon>
        <taxon>Bacillota</taxon>
        <taxon>Clostridia</taxon>
        <taxon>Christensenellales</taxon>
        <taxon>Christensenellaceae</taxon>
        <taxon>Candidatus Borkfalkia</taxon>
    </lineage>
</organism>
<protein>
    <submittedName>
        <fullName evidence="2">N-acetyltransferase</fullName>
    </submittedName>
</protein>
<proteinExistence type="predicted"/>
<evidence type="ECO:0000259" key="1">
    <source>
        <dbReference type="PROSITE" id="PS51186"/>
    </source>
</evidence>
<accession>A0A4Q2KBT6</accession>
<dbReference type="GO" id="GO:0016747">
    <property type="term" value="F:acyltransferase activity, transferring groups other than amino-acyl groups"/>
    <property type="evidence" value="ECO:0007669"/>
    <property type="project" value="InterPro"/>
</dbReference>
<dbReference type="SUPFAM" id="SSF55729">
    <property type="entry name" value="Acyl-CoA N-acyltransferases (Nat)"/>
    <property type="match status" value="1"/>
</dbReference>
<dbReference type="EMBL" id="SDOZ01000002">
    <property type="protein sequence ID" value="RXZ62048.1"/>
    <property type="molecule type" value="Genomic_DNA"/>
</dbReference>
<dbReference type="Gene3D" id="3.40.630.30">
    <property type="match status" value="1"/>
</dbReference>
<dbReference type="Proteomes" id="UP000291269">
    <property type="component" value="Unassembled WGS sequence"/>
</dbReference>
<dbReference type="Pfam" id="PF00583">
    <property type="entry name" value="Acetyltransf_1"/>
    <property type="match status" value="1"/>
</dbReference>
<sequence>MRFVSSKQDKNIYRDFSALYKEAFPKEERAPLFFLKAKAKKKVSDCFGIYDEDTFVGLLNLIYHKDIVFVFYFAVRGDLRGKGYGSQILDALKEKFPARRLILTIEDPDAPCENREQRQKRKAFYQKNCFAACGYPMIEKGIAYQALSFGGQVSADELQALLKAYMGGFWYRLYYKF</sequence>
<keyword evidence="3" id="KW-1185">Reference proteome</keyword>
<name>A0A4Q2KBT6_9FIRM</name>
<dbReference type="CDD" id="cd04301">
    <property type="entry name" value="NAT_SF"/>
    <property type="match status" value="1"/>
</dbReference>
<comment type="caution">
    <text evidence="2">The sequence shown here is derived from an EMBL/GenBank/DDBJ whole genome shotgun (WGS) entry which is preliminary data.</text>
</comment>
<dbReference type="OrthoDB" id="9127144at2"/>
<dbReference type="InterPro" id="IPR016181">
    <property type="entry name" value="Acyl_CoA_acyltransferase"/>
</dbReference>
<keyword evidence="2" id="KW-0808">Transferase</keyword>
<evidence type="ECO:0000313" key="3">
    <source>
        <dbReference type="Proteomes" id="UP000291269"/>
    </source>
</evidence>
<evidence type="ECO:0000313" key="2">
    <source>
        <dbReference type="EMBL" id="RXZ62048.1"/>
    </source>
</evidence>
<gene>
    <name evidence="2" type="ORF">ESZ91_06560</name>
</gene>
<reference evidence="2 3" key="1">
    <citation type="journal article" date="2019" name="Gut">
        <title>Antibiotics-induced monodominance of a novel gut bacterial order.</title>
        <authorList>
            <person name="Hildebrand F."/>
            <person name="Moitinho-Silva L."/>
            <person name="Blasche S."/>
            <person name="Jahn M.T."/>
            <person name="Gossmann T.I."/>
            <person name="Heuerta-Cepas J."/>
            <person name="Hercog R."/>
            <person name="Luetge M."/>
            <person name="Bahram M."/>
            <person name="Pryszlak A."/>
            <person name="Alves R.J."/>
            <person name="Waszak S.M."/>
            <person name="Zhu A."/>
            <person name="Ye L."/>
            <person name="Costea P.I."/>
            <person name="Aalvink S."/>
            <person name="Belzer C."/>
            <person name="Forslund S.K."/>
            <person name="Sunagawa S."/>
            <person name="Hentschel U."/>
            <person name="Merten C."/>
            <person name="Patil K.R."/>
            <person name="Benes V."/>
            <person name="Bork P."/>
        </authorList>
    </citation>
    <scope>NUCLEOTIDE SEQUENCE [LARGE SCALE GENOMIC DNA]</scope>
    <source>
        <strain evidence="2 3">HDS1380</strain>
    </source>
</reference>
<dbReference type="AlphaFoldDB" id="A0A4Q2KBT6"/>
<dbReference type="InterPro" id="IPR000182">
    <property type="entry name" value="GNAT_dom"/>
</dbReference>
<dbReference type="PROSITE" id="PS51186">
    <property type="entry name" value="GNAT"/>
    <property type="match status" value="1"/>
</dbReference>
<dbReference type="RefSeq" id="WP_129225354.1">
    <property type="nucleotide sequence ID" value="NZ_SDOZ01000002.1"/>
</dbReference>
<feature type="domain" description="N-acetyltransferase" evidence="1">
    <location>
        <begin position="1"/>
        <end position="176"/>
    </location>
</feature>